<dbReference type="FunFam" id="1.10.287.20:FF:000004">
    <property type="entry name" value="Cytochrome b-c1 complex subunit 6"/>
    <property type="match status" value="1"/>
</dbReference>
<reference evidence="12" key="1">
    <citation type="submission" date="2021-10" db="EMBL/GenBank/DDBJ databases">
        <title>Melipona bicolor Genome sequencing and assembly.</title>
        <authorList>
            <person name="Araujo N.S."/>
            <person name="Arias M.C."/>
        </authorList>
    </citation>
    <scope>NUCLEOTIDE SEQUENCE</scope>
    <source>
        <strain evidence="12">USP_2M_L1-L4_2017</strain>
        <tissue evidence="12">Whole body</tissue>
    </source>
</reference>
<dbReference type="InterPro" id="IPR003422">
    <property type="entry name" value="Cyt_b-c1_6"/>
</dbReference>
<feature type="disulfide bond" evidence="10">
    <location>
        <begin position="51"/>
        <end position="65"/>
    </location>
</feature>
<comment type="similarity">
    <text evidence="2 9">Belongs to the UQCRH/QCR6 family.</text>
</comment>
<evidence type="ECO:0000256" key="5">
    <source>
        <dbReference type="ARBA" id="ARBA00022792"/>
    </source>
</evidence>
<dbReference type="PANTHER" id="PTHR15336">
    <property type="entry name" value="UBIQUINOL-CYTOCHROME C REDUCTASE COMPLEX 7.8 KDA PROTEIN"/>
    <property type="match status" value="1"/>
</dbReference>
<dbReference type="GO" id="GO:0006122">
    <property type="term" value="P:mitochondrial electron transport, ubiquinol to cytochrome c"/>
    <property type="evidence" value="ECO:0007669"/>
    <property type="project" value="InterPro"/>
</dbReference>
<evidence type="ECO:0000256" key="6">
    <source>
        <dbReference type="ARBA" id="ARBA00022982"/>
    </source>
</evidence>
<dbReference type="Proteomes" id="UP001177670">
    <property type="component" value="Unassembled WGS sequence"/>
</dbReference>
<proteinExistence type="inferred from homology"/>
<protein>
    <recommendedName>
        <fullName evidence="9">Cytochrome b-c1 complex subunit 6</fullName>
    </recommendedName>
</protein>
<comment type="caution">
    <text evidence="12">The sequence shown here is derived from an EMBL/GenBank/DDBJ whole genome shotgun (WGS) entry which is preliminary data.</text>
</comment>
<evidence type="ECO:0000256" key="7">
    <source>
        <dbReference type="ARBA" id="ARBA00023128"/>
    </source>
</evidence>
<dbReference type="PANTHER" id="PTHR15336:SF0">
    <property type="entry name" value="CYTOCHROME B-C1 COMPLEX SUBUNIT 6, MITOCHONDRIAL"/>
    <property type="match status" value="1"/>
</dbReference>
<keyword evidence="10" id="KW-1015">Disulfide bond</keyword>
<evidence type="ECO:0000256" key="8">
    <source>
        <dbReference type="ARBA" id="ARBA00023136"/>
    </source>
</evidence>
<comment type="subcellular location">
    <subcellularLocation>
        <location evidence="1">Mitochondrion inner membrane</location>
        <topology evidence="1">Peripheral membrane protein</topology>
        <orientation evidence="1">Intermembrane side</orientation>
    </subcellularLocation>
</comment>
<evidence type="ECO:0000313" key="12">
    <source>
        <dbReference type="EMBL" id="KAK1138022.1"/>
    </source>
</evidence>
<dbReference type="GO" id="GO:0005743">
    <property type="term" value="C:mitochondrial inner membrane"/>
    <property type="evidence" value="ECO:0007669"/>
    <property type="project" value="UniProtKB-SubCell"/>
</dbReference>
<evidence type="ECO:0000256" key="9">
    <source>
        <dbReference type="PIRNR" id="PIRNR000019"/>
    </source>
</evidence>
<evidence type="ECO:0000313" key="13">
    <source>
        <dbReference type="Proteomes" id="UP001177670"/>
    </source>
</evidence>
<evidence type="ECO:0000256" key="1">
    <source>
        <dbReference type="ARBA" id="ARBA00004137"/>
    </source>
</evidence>
<feature type="domain" description="Ubiquinol-cytochrome C reductase hinge" evidence="11">
    <location>
        <begin position="26"/>
        <end position="89"/>
    </location>
</feature>
<evidence type="ECO:0000256" key="3">
    <source>
        <dbReference type="ARBA" id="ARBA00022448"/>
    </source>
</evidence>
<dbReference type="EMBL" id="JAHYIQ010000001">
    <property type="protein sequence ID" value="KAK1138022.1"/>
    <property type="molecule type" value="Genomic_DNA"/>
</dbReference>
<dbReference type="PIRSF" id="PIRSF000019">
    <property type="entry name" value="Bc1_11K"/>
    <property type="match status" value="1"/>
</dbReference>
<keyword evidence="7 9" id="KW-0496">Mitochondrion</keyword>
<organism evidence="12 13">
    <name type="scientific">Melipona bicolor</name>
    <dbReference type="NCBI Taxonomy" id="60889"/>
    <lineage>
        <taxon>Eukaryota</taxon>
        <taxon>Metazoa</taxon>
        <taxon>Ecdysozoa</taxon>
        <taxon>Arthropoda</taxon>
        <taxon>Hexapoda</taxon>
        <taxon>Insecta</taxon>
        <taxon>Pterygota</taxon>
        <taxon>Neoptera</taxon>
        <taxon>Endopterygota</taxon>
        <taxon>Hymenoptera</taxon>
        <taxon>Apocrita</taxon>
        <taxon>Aculeata</taxon>
        <taxon>Apoidea</taxon>
        <taxon>Anthophila</taxon>
        <taxon>Apidae</taxon>
        <taxon>Melipona</taxon>
    </lineage>
</organism>
<keyword evidence="5 9" id="KW-0999">Mitochondrion inner membrane</keyword>
<evidence type="ECO:0000256" key="4">
    <source>
        <dbReference type="ARBA" id="ARBA00022660"/>
    </source>
</evidence>
<keyword evidence="8 9" id="KW-0472">Membrane</keyword>
<gene>
    <name evidence="12" type="ORF">K0M31_002513</name>
</gene>
<accession>A0AA40GI03</accession>
<dbReference type="SUPFAM" id="SSF81531">
    <property type="entry name" value="Non-heme 11 kDa protein of cytochrome bc1 complex (Ubiquinol-cytochrome c reductase)"/>
    <property type="match status" value="1"/>
</dbReference>
<dbReference type="InterPro" id="IPR036811">
    <property type="entry name" value="Ubol_cytC_Rdtase_hinge_dom_sf"/>
</dbReference>
<feature type="disulfide bond" evidence="10">
    <location>
        <begin position="35"/>
        <end position="79"/>
    </location>
</feature>
<evidence type="ECO:0000256" key="2">
    <source>
        <dbReference type="ARBA" id="ARBA00006498"/>
    </source>
</evidence>
<evidence type="ECO:0000259" key="11">
    <source>
        <dbReference type="Pfam" id="PF02320"/>
    </source>
</evidence>
<keyword evidence="3 9" id="KW-0813">Transport</keyword>
<keyword evidence="13" id="KW-1185">Reference proteome</keyword>
<dbReference type="Pfam" id="PF02320">
    <property type="entry name" value="UCR_hinge"/>
    <property type="match status" value="1"/>
</dbReference>
<evidence type="ECO:0000256" key="10">
    <source>
        <dbReference type="PIRSR" id="PIRSR000019-1"/>
    </source>
</evidence>
<dbReference type="AlphaFoldDB" id="A0AA40GI03"/>
<name>A0AA40GI03_9HYME</name>
<keyword evidence="6 9" id="KW-0249">Electron transport</keyword>
<dbReference type="InterPro" id="IPR023184">
    <property type="entry name" value="Ubol_cytC_Rdtase_hinge_dom"/>
</dbReference>
<comment type="function">
    <text evidence="9">Component of the ubiquinol-cytochrome c oxidoreductase, a multisubunit transmembrane complex that is part of the mitochondrial electron transport chain which drives oxidative phosphorylation.</text>
</comment>
<sequence>MSFLQSFLQRYTPTVKAEEEEEELIDPQTALRDKCSKQQKCAALQEKLDTCNQRVNSRSKTEETCMEELLDYVECVDHCVAKTLFNKLK</sequence>
<dbReference type="Gene3D" id="1.10.287.20">
    <property type="entry name" value="Ubiquinol-cytochrome C reductase hinge domain"/>
    <property type="match status" value="1"/>
</dbReference>
<keyword evidence="4 9" id="KW-0679">Respiratory chain</keyword>